<dbReference type="Gene3D" id="3.40.50.720">
    <property type="entry name" value="NAD(P)-binding Rossmann-like Domain"/>
    <property type="match status" value="1"/>
</dbReference>
<dbReference type="OrthoDB" id="9778052at2"/>
<dbReference type="InterPro" id="IPR050425">
    <property type="entry name" value="NAD(P)_dehydrat-like"/>
</dbReference>
<proteinExistence type="inferred from homology"/>
<keyword evidence="5" id="KW-1185">Reference proteome</keyword>
<evidence type="ECO:0000313" key="4">
    <source>
        <dbReference type="EMBL" id="AYF97254.1"/>
    </source>
</evidence>
<dbReference type="PANTHER" id="PTHR10366:SF564">
    <property type="entry name" value="STEROL-4-ALPHA-CARBOXYLATE 3-DEHYDROGENASE, DECARBOXYLATING"/>
    <property type="match status" value="1"/>
</dbReference>
<reference evidence="5" key="1">
    <citation type="submission" date="2018-09" db="EMBL/GenBank/DDBJ databases">
        <title>Genome sequencing of strain 2DFWR-13.</title>
        <authorList>
            <person name="Heo J."/>
            <person name="Kim S.-J."/>
            <person name="Kwon S.-W."/>
        </authorList>
    </citation>
    <scope>NUCLEOTIDE SEQUENCE [LARGE SCALE GENOMIC DNA]</scope>
    <source>
        <strain evidence="5">2DFWR-13</strain>
    </source>
</reference>
<dbReference type="FunFam" id="3.40.50.720:FF:000085">
    <property type="entry name" value="Dihydroflavonol reductase"/>
    <property type="match status" value="1"/>
</dbReference>
<dbReference type="SUPFAM" id="SSF51735">
    <property type="entry name" value="NAD(P)-binding Rossmann-fold domains"/>
    <property type="match status" value="1"/>
</dbReference>
<accession>A0A387B166</accession>
<dbReference type="RefSeq" id="WP_120761605.1">
    <property type="nucleotide sequence ID" value="NZ_CP032630.1"/>
</dbReference>
<gene>
    <name evidence="4" type="ORF">D7I47_02640</name>
</gene>
<dbReference type="GO" id="GO:0016616">
    <property type="term" value="F:oxidoreductase activity, acting on the CH-OH group of donors, NAD or NADP as acceptor"/>
    <property type="evidence" value="ECO:0007669"/>
    <property type="project" value="TreeGrafter"/>
</dbReference>
<dbReference type="InterPro" id="IPR001509">
    <property type="entry name" value="Epimerase_deHydtase"/>
</dbReference>
<sequence length="345" mass="37802">MRALVTGGNGFVGSHVVAALLEAGHEVVATVREPDDPARTAALRALGDAHPGRLTVRHGELLVEGSFDEAMDGCDTVLHVASPFLMAEQISDPQTQLIEPALTGTRNVLGSATRTASVTRVVLTSTIGAMFGDYSDVLEIPDRVLREEHWNSTSTLEREPYHYSKTLAEREAWRLHAEQDRWSLVTVNPGLVLGPALAAGSVSGSLFLFDELIGGTLWFGVPDIAFAPVDVREVALAHVRAAERREVGGRVIVSRDTMVAFIDFARMVRAQQPRLPRVARTVLPTWLLRMVGPAFGLDRAFIENHVGIRFALDNTRSIAELGIAYRPVEETMRDHVAAWRQLHGR</sequence>
<evidence type="ECO:0000256" key="2">
    <source>
        <dbReference type="ARBA" id="ARBA00023445"/>
    </source>
</evidence>
<feature type="domain" description="NAD-dependent epimerase/dehydratase" evidence="3">
    <location>
        <begin position="3"/>
        <end position="200"/>
    </location>
</feature>
<dbReference type="AlphaFoldDB" id="A0A387B166"/>
<dbReference type="KEGG" id="lyd:D7I47_02640"/>
<dbReference type="Pfam" id="PF01370">
    <property type="entry name" value="Epimerase"/>
    <property type="match status" value="1"/>
</dbReference>
<evidence type="ECO:0000259" key="3">
    <source>
        <dbReference type="Pfam" id="PF01370"/>
    </source>
</evidence>
<organism evidence="4 5">
    <name type="scientific">Protaetiibacter intestinalis</name>
    <dbReference type="NCBI Taxonomy" id="2419774"/>
    <lineage>
        <taxon>Bacteria</taxon>
        <taxon>Bacillati</taxon>
        <taxon>Actinomycetota</taxon>
        <taxon>Actinomycetes</taxon>
        <taxon>Micrococcales</taxon>
        <taxon>Microbacteriaceae</taxon>
        <taxon>Protaetiibacter</taxon>
    </lineage>
</organism>
<protein>
    <submittedName>
        <fullName evidence="4">NAD-dependent epimerase/dehydratase family protein</fullName>
    </submittedName>
</protein>
<evidence type="ECO:0000313" key="5">
    <source>
        <dbReference type="Proteomes" id="UP000278886"/>
    </source>
</evidence>
<comment type="similarity">
    <text evidence="2">Belongs to the NAD(P)-dependent epimerase/dehydratase family. Dihydroflavonol-4-reductase subfamily.</text>
</comment>
<dbReference type="InterPro" id="IPR036291">
    <property type="entry name" value="NAD(P)-bd_dom_sf"/>
</dbReference>
<evidence type="ECO:0000256" key="1">
    <source>
        <dbReference type="ARBA" id="ARBA00023002"/>
    </source>
</evidence>
<dbReference type="Proteomes" id="UP000278886">
    <property type="component" value="Chromosome"/>
</dbReference>
<dbReference type="EMBL" id="CP032630">
    <property type="protein sequence ID" value="AYF97254.1"/>
    <property type="molecule type" value="Genomic_DNA"/>
</dbReference>
<dbReference type="PANTHER" id="PTHR10366">
    <property type="entry name" value="NAD DEPENDENT EPIMERASE/DEHYDRATASE"/>
    <property type="match status" value="1"/>
</dbReference>
<keyword evidence="1" id="KW-0560">Oxidoreductase</keyword>
<name>A0A387B166_9MICO</name>